<dbReference type="AlphaFoldDB" id="A0A9D4C777"/>
<protein>
    <submittedName>
        <fullName evidence="1">Uncharacterized protein</fullName>
    </submittedName>
</protein>
<dbReference type="PANTHER" id="PTHR46312">
    <property type="entry name" value="NACHT DOMAIN-CONTAINING PROTEIN"/>
    <property type="match status" value="1"/>
</dbReference>
<reference evidence="1" key="1">
    <citation type="journal article" date="2019" name="bioRxiv">
        <title>The Genome of the Zebra Mussel, Dreissena polymorpha: A Resource for Invasive Species Research.</title>
        <authorList>
            <person name="McCartney M.A."/>
            <person name="Auch B."/>
            <person name="Kono T."/>
            <person name="Mallez S."/>
            <person name="Zhang Y."/>
            <person name="Obille A."/>
            <person name="Becker A."/>
            <person name="Abrahante J.E."/>
            <person name="Garbe J."/>
            <person name="Badalamenti J.P."/>
            <person name="Herman A."/>
            <person name="Mangelson H."/>
            <person name="Liachko I."/>
            <person name="Sullivan S."/>
            <person name="Sone E.D."/>
            <person name="Koren S."/>
            <person name="Silverstein K.A.T."/>
            <person name="Beckman K.B."/>
            <person name="Gohl D.M."/>
        </authorList>
    </citation>
    <scope>NUCLEOTIDE SEQUENCE</scope>
    <source>
        <strain evidence="1">Duluth1</strain>
        <tissue evidence="1">Whole animal</tissue>
    </source>
</reference>
<reference evidence="1" key="2">
    <citation type="submission" date="2020-11" db="EMBL/GenBank/DDBJ databases">
        <authorList>
            <person name="McCartney M.A."/>
            <person name="Auch B."/>
            <person name="Kono T."/>
            <person name="Mallez S."/>
            <person name="Becker A."/>
            <person name="Gohl D.M."/>
            <person name="Silverstein K.A.T."/>
            <person name="Koren S."/>
            <person name="Bechman K.B."/>
            <person name="Herman A."/>
            <person name="Abrahante J.E."/>
            <person name="Garbe J."/>
        </authorList>
    </citation>
    <scope>NUCLEOTIDE SEQUENCE</scope>
    <source>
        <strain evidence="1">Duluth1</strain>
        <tissue evidence="1">Whole animal</tissue>
    </source>
</reference>
<organism evidence="1 2">
    <name type="scientific">Dreissena polymorpha</name>
    <name type="common">Zebra mussel</name>
    <name type="synonym">Mytilus polymorpha</name>
    <dbReference type="NCBI Taxonomy" id="45954"/>
    <lineage>
        <taxon>Eukaryota</taxon>
        <taxon>Metazoa</taxon>
        <taxon>Spiralia</taxon>
        <taxon>Lophotrochozoa</taxon>
        <taxon>Mollusca</taxon>
        <taxon>Bivalvia</taxon>
        <taxon>Autobranchia</taxon>
        <taxon>Heteroconchia</taxon>
        <taxon>Euheterodonta</taxon>
        <taxon>Imparidentia</taxon>
        <taxon>Neoheterodontei</taxon>
        <taxon>Myida</taxon>
        <taxon>Dreissenoidea</taxon>
        <taxon>Dreissenidae</taxon>
        <taxon>Dreissena</taxon>
    </lineage>
</organism>
<name>A0A9D4C777_DREPO</name>
<evidence type="ECO:0000313" key="2">
    <source>
        <dbReference type="Proteomes" id="UP000828390"/>
    </source>
</evidence>
<dbReference type="InterPro" id="IPR027417">
    <property type="entry name" value="P-loop_NTPase"/>
</dbReference>
<proteinExistence type="predicted"/>
<dbReference type="PANTHER" id="PTHR46312:SF2">
    <property type="entry name" value="NUCLEOTIDE-BINDING OLIGOMERIZATION DOMAIN-CONTAINING PROTEIN 2-LIKE"/>
    <property type="match status" value="1"/>
</dbReference>
<comment type="caution">
    <text evidence="1">The sequence shown here is derived from an EMBL/GenBank/DDBJ whole genome shotgun (WGS) entry which is preliminary data.</text>
</comment>
<dbReference type="Proteomes" id="UP000828390">
    <property type="component" value="Unassembled WGS sequence"/>
</dbReference>
<dbReference type="EMBL" id="JAIWYP010000013">
    <property type="protein sequence ID" value="KAH3718351.1"/>
    <property type="molecule type" value="Genomic_DNA"/>
</dbReference>
<dbReference type="Gene3D" id="3.40.50.300">
    <property type="entry name" value="P-loop containing nucleotide triphosphate hydrolases"/>
    <property type="match status" value="1"/>
</dbReference>
<gene>
    <name evidence="1" type="ORF">DPMN_061154</name>
</gene>
<evidence type="ECO:0000313" key="1">
    <source>
        <dbReference type="EMBL" id="KAH3718351.1"/>
    </source>
</evidence>
<sequence length="216" mass="24416">MEAPDEGAQPGQNAVAFGDQVSIETITEDDVEHSTSQVVAYSEIYSEYAEREMWHKRNLETVQMIARDEVNEAMADVLKGIRTTTNETESDYQRKCVAFRERLIQFYTTKKNTVPVSPLREGRDKPIGDVFVQPKLSHVTIEKDGSRTKTENVVHQCKDLLYKDGKLNSRVFIQGNPGMGKTTFLTELALDWCDAVSVQNPDHNAIFSDVDTLKKV</sequence>
<keyword evidence="2" id="KW-1185">Reference proteome</keyword>
<accession>A0A9D4C777</accession>